<gene>
    <name evidence="2" type="ORF">HAX54_038830</name>
</gene>
<reference evidence="2 3" key="1">
    <citation type="journal article" date="2021" name="BMC Genomics">
        <title>Datura genome reveals duplications of psychoactive alkaloid biosynthetic genes and high mutation rate following tissue culture.</title>
        <authorList>
            <person name="Rajewski A."/>
            <person name="Carter-House D."/>
            <person name="Stajich J."/>
            <person name="Litt A."/>
        </authorList>
    </citation>
    <scope>NUCLEOTIDE SEQUENCE [LARGE SCALE GENOMIC DNA]</scope>
    <source>
        <strain evidence="2">AR-01</strain>
    </source>
</reference>
<accession>A0ABS8VNC8</accession>
<feature type="compositionally biased region" description="Basic and acidic residues" evidence="1">
    <location>
        <begin position="43"/>
        <end position="58"/>
    </location>
</feature>
<evidence type="ECO:0000313" key="2">
    <source>
        <dbReference type="EMBL" id="MCE0481235.1"/>
    </source>
</evidence>
<organism evidence="2 3">
    <name type="scientific">Datura stramonium</name>
    <name type="common">Jimsonweed</name>
    <name type="synonym">Common thornapple</name>
    <dbReference type="NCBI Taxonomy" id="4076"/>
    <lineage>
        <taxon>Eukaryota</taxon>
        <taxon>Viridiplantae</taxon>
        <taxon>Streptophyta</taxon>
        <taxon>Embryophyta</taxon>
        <taxon>Tracheophyta</taxon>
        <taxon>Spermatophyta</taxon>
        <taxon>Magnoliopsida</taxon>
        <taxon>eudicotyledons</taxon>
        <taxon>Gunneridae</taxon>
        <taxon>Pentapetalae</taxon>
        <taxon>asterids</taxon>
        <taxon>lamiids</taxon>
        <taxon>Solanales</taxon>
        <taxon>Solanaceae</taxon>
        <taxon>Solanoideae</taxon>
        <taxon>Datureae</taxon>
        <taxon>Datura</taxon>
    </lineage>
</organism>
<dbReference type="Proteomes" id="UP000823775">
    <property type="component" value="Unassembled WGS sequence"/>
</dbReference>
<feature type="region of interest" description="Disordered" evidence="1">
    <location>
        <begin position="1"/>
        <end position="58"/>
    </location>
</feature>
<feature type="compositionally biased region" description="Basic and acidic residues" evidence="1">
    <location>
        <begin position="1"/>
        <end position="35"/>
    </location>
</feature>
<comment type="caution">
    <text evidence="2">The sequence shown here is derived from an EMBL/GenBank/DDBJ whole genome shotgun (WGS) entry which is preliminary data.</text>
</comment>
<evidence type="ECO:0000256" key="1">
    <source>
        <dbReference type="SAM" id="MobiDB-lite"/>
    </source>
</evidence>
<dbReference type="EMBL" id="JACEIK010005330">
    <property type="protein sequence ID" value="MCE0481235.1"/>
    <property type="molecule type" value="Genomic_DNA"/>
</dbReference>
<sequence length="58" mass="6958">EINIRTEERVEKSFKSNELQEKNVHMDKAKDREEAGNTTMMQEGEHKWGDSREDKEDY</sequence>
<evidence type="ECO:0000313" key="3">
    <source>
        <dbReference type="Proteomes" id="UP000823775"/>
    </source>
</evidence>
<proteinExistence type="predicted"/>
<protein>
    <submittedName>
        <fullName evidence="2">Uncharacterized protein</fullName>
    </submittedName>
</protein>
<keyword evidence="3" id="KW-1185">Reference proteome</keyword>
<name>A0ABS8VNC8_DATST</name>
<feature type="non-terminal residue" evidence="2">
    <location>
        <position position="1"/>
    </location>
</feature>